<keyword evidence="2" id="KW-1185">Reference proteome</keyword>
<gene>
    <name evidence="1" type="ORF">QAD02_016689</name>
</gene>
<proteinExistence type="predicted"/>
<sequence>MDDDQLKLDLYKIIGVTTTASENEIKKAYRKKALSCHPDKNPDNPKATKLFLQLSKALEVLTDKPARAAYDKIVYPRIQAKFRAEELNSKPKKFKYYPEARVEAFRQARQEALRRPMEARQEALKRLMRARQEAFRRSLEARQEVCRRLREGRQEAFRKSLEARHEEFRRLRDARQEAFRRSLEAREEAIRR</sequence>
<accession>A0ACC2PC65</accession>
<organism evidence="1 2">
    <name type="scientific">Eretmocerus hayati</name>
    <dbReference type="NCBI Taxonomy" id="131215"/>
    <lineage>
        <taxon>Eukaryota</taxon>
        <taxon>Metazoa</taxon>
        <taxon>Ecdysozoa</taxon>
        <taxon>Arthropoda</taxon>
        <taxon>Hexapoda</taxon>
        <taxon>Insecta</taxon>
        <taxon>Pterygota</taxon>
        <taxon>Neoptera</taxon>
        <taxon>Endopterygota</taxon>
        <taxon>Hymenoptera</taxon>
        <taxon>Apocrita</taxon>
        <taxon>Proctotrupomorpha</taxon>
        <taxon>Chalcidoidea</taxon>
        <taxon>Aphelinidae</taxon>
        <taxon>Aphelininae</taxon>
        <taxon>Eretmocerus</taxon>
    </lineage>
</organism>
<dbReference type="Proteomes" id="UP001239111">
    <property type="component" value="Chromosome 2"/>
</dbReference>
<dbReference type="EMBL" id="CM056742">
    <property type="protein sequence ID" value="KAJ8680902.1"/>
    <property type="molecule type" value="Genomic_DNA"/>
</dbReference>
<name>A0ACC2PC65_9HYME</name>
<protein>
    <submittedName>
        <fullName evidence="1">Uncharacterized protein</fullName>
    </submittedName>
</protein>
<evidence type="ECO:0000313" key="1">
    <source>
        <dbReference type="EMBL" id="KAJ8680902.1"/>
    </source>
</evidence>
<evidence type="ECO:0000313" key="2">
    <source>
        <dbReference type="Proteomes" id="UP001239111"/>
    </source>
</evidence>
<comment type="caution">
    <text evidence="1">The sequence shown here is derived from an EMBL/GenBank/DDBJ whole genome shotgun (WGS) entry which is preliminary data.</text>
</comment>
<reference evidence="1" key="1">
    <citation type="submission" date="2023-04" db="EMBL/GenBank/DDBJ databases">
        <title>A chromosome-level genome assembly of the parasitoid wasp Eretmocerus hayati.</title>
        <authorList>
            <person name="Zhong Y."/>
            <person name="Liu S."/>
            <person name="Liu Y."/>
        </authorList>
    </citation>
    <scope>NUCLEOTIDE SEQUENCE</scope>
    <source>
        <strain evidence="1">ZJU_SS_LIU_2023</strain>
    </source>
</reference>